<reference evidence="2 3" key="1">
    <citation type="submission" date="2019-12" db="EMBL/GenBank/DDBJ databases">
        <authorList>
            <person name="Alioto T."/>
            <person name="Alioto T."/>
            <person name="Gomez Garrido J."/>
        </authorList>
    </citation>
    <scope>NUCLEOTIDE SEQUENCE [LARGE SCALE GENOMIC DNA]</scope>
</reference>
<sequence>MEILKLKQQQENKENYLSSVKDRLQNAETKQRNRVRYLVKVLKDLLFLQFIKKMRQKNVLNSVGMLKKRFELLNSENFILWEKLMEDIMIYEAEAEKAKQQSEIVLEFEDFIAKLPERDMPMRDLIEPVRCQVSKGQTPGTSSGLPPATPNADRQPGDEDGRNSGQLINAGSLSKQKIRGAYDSTSKDAVMSSSPFLGRSSGSLRKGAVSGSRDTFTMGNDSDPTVLAFLRLVQELCT</sequence>
<feature type="compositionally biased region" description="Polar residues" evidence="1">
    <location>
        <begin position="134"/>
        <end position="144"/>
    </location>
</feature>
<dbReference type="Gramene" id="OE9A107678T1">
    <property type="protein sequence ID" value="OE9A107678C1"/>
    <property type="gene ID" value="OE9A107678"/>
</dbReference>
<keyword evidence="3" id="KW-1185">Reference proteome</keyword>
<dbReference type="Proteomes" id="UP000594638">
    <property type="component" value="Unassembled WGS sequence"/>
</dbReference>
<keyword evidence="2" id="KW-0418">Kinase</keyword>
<evidence type="ECO:0000313" key="2">
    <source>
        <dbReference type="EMBL" id="CAA3022190.1"/>
    </source>
</evidence>
<dbReference type="EMBL" id="CACTIH010009065">
    <property type="protein sequence ID" value="CAA3022190.1"/>
    <property type="molecule type" value="Genomic_DNA"/>
</dbReference>
<accession>A0A8S0UZP7</accession>
<name>A0A8S0UZP7_OLEEU</name>
<evidence type="ECO:0000256" key="1">
    <source>
        <dbReference type="SAM" id="MobiDB-lite"/>
    </source>
</evidence>
<dbReference type="AlphaFoldDB" id="A0A8S0UZP7"/>
<evidence type="ECO:0000313" key="3">
    <source>
        <dbReference type="Proteomes" id="UP000594638"/>
    </source>
</evidence>
<feature type="region of interest" description="Disordered" evidence="1">
    <location>
        <begin position="133"/>
        <end position="170"/>
    </location>
</feature>
<organism evidence="2 3">
    <name type="scientific">Olea europaea subsp. europaea</name>
    <dbReference type="NCBI Taxonomy" id="158383"/>
    <lineage>
        <taxon>Eukaryota</taxon>
        <taxon>Viridiplantae</taxon>
        <taxon>Streptophyta</taxon>
        <taxon>Embryophyta</taxon>
        <taxon>Tracheophyta</taxon>
        <taxon>Spermatophyta</taxon>
        <taxon>Magnoliopsida</taxon>
        <taxon>eudicotyledons</taxon>
        <taxon>Gunneridae</taxon>
        <taxon>Pentapetalae</taxon>
        <taxon>asterids</taxon>
        <taxon>lamiids</taxon>
        <taxon>Lamiales</taxon>
        <taxon>Oleaceae</taxon>
        <taxon>Oleeae</taxon>
        <taxon>Olea</taxon>
    </lineage>
</organism>
<dbReference type="GO" id="GO:0016301">
    <property type="term" value="F:kinase activity"/>
    <property type="evidence" value="ECO:0007669"/>
    <property type="project" value="UniProtKB-KW"/>
</dbReference>
<comment type="caution">
    <text evidence="2">The sequence shown here is derived from an EMBL/GenBank/DDBJ whole genome shotgun (WGS) entry which is preliminary data.</text>
</comment>
<gene>
    <name evidence="2" type="ORF">OLEA9_A107678</name>
</gene>
<proteinExistence type="predicted"/>
<protein>
    <submittedName>
        <fullName evidence="2">Casein kinase i isoform delta</fullName>
    </submittedName>
</protein>
<keyword evidence="2" id="KW-0808">Transferase</keyword>